<reference evidence="1" key="1">
    <citation type="submission" date="2014-08" db="EMBL/GenBank/DDBJ databases">
        <authorList>
            <person name="Sharma Rahul"/>
            <person name="Thines Marco"/>
        </authorList>
    </citation>
    <scope>NUCLEOTIDE SEQUENCE</scope>
</reference>
<dbReference type="AlphaFoldDB" id="A0A0F7SHF4"/>
<evidence type="ECO:0000313" key="1">
    <source>
        <dbReference type="EMBL" id="CDZ98331.1"/>
    </source>
</evidence>
<sequence>MVIIRKQKKTSNTISKSVRRTELSVMALHSNRSQEAGRKMFLSLQSGATLLYFVSFW</sequence>
<protein>
    <submittedName>
        <fullName evidence="1">Uncharacterized protein</fullName>
    </submittedName>
</protein>
<organism evidence="1">
    <name type="scientific">Phaffia rhodozyma</name>
    <name type="common">Yeast</name>
    <name type="synonym">Xanthophyllomyces dendrorhous</name>
    <dbReference type="NCBI Taxonomy" id="264483"/>
    <lineage>
        <taxon>Eukaryota</taxon>
        <taxon>Fungi</taxon>
        <taxon>Dikarya</taxon>
        <taxon>Basidiomycota</taxon>
        <taxon>Agaricomycotina</taxon>
        <taxon>Tremellomycetes</taxon>
        <taxon>Cystofilobasidiales</taxon>
        <taxon>Mrakiaceae</taxon>
        <taxon>Phaffia</taxon>
    </lineage>
</organism>
<accession>A0A0F7SHF4</accession>
<name>A0A0F7SHF4_PHARH</name>
<dbReference type="EMBL" id="LN483345">
    <property type="protein sequence ID" value="CDZ98331.1"/>
    <property type="molecule type" value="Genomic_DNA"/>
</dbReference>
<proteinExistence type="predicted"/>